<protein>
    <recommendedName>
        <fullName evidence="2">PPM-type phosphatase domain-containing protein</fullName>
    </recommendedName>
</protein>
<reference evidence="3" key="1">
    <citation type="submission" date="2021-01" db="EMBL/GenBank/DDBJ databases">
        <title>Whole genome shotgun sequence of Actinocatenispora rupis NBRC 107355.</title>
        <authorList>
            <person name="Komaki H."/>
            <person name="Tamura T."/>
        </authorList>
    </citation>
    <scope>NUCLEOTIDE SEQUENCE</scope>
    <source>
        <strain evidence="3">NBRC 107355</strain>
    </source>
</reference>
<dbReference type="SMART" id="SM00332">
    <property type="entry name" value="PP2Cc"/>
    <property type="match status" value="1"/>
</dbReference>
<proteinExistence type="predicted"/>
<dbReference type="CDD" id="cd00143">
    <property type="entry name" value="PP2Cc"/>
    <property type="match status" value="1"/>
</dbReference>
<evidence type="ECO:0000313" key="3">
    <source>
        <dbReference type="EMBL" id="GID14742.1"/>
    </source>
</evidence>
<name>A0A8J3JE00_9ACTN</name>
<evidence type="ECO:0000313" key="4">
    <source>
        <dbReference type="Proteomes" id="UP000612808"/>
    </source>
</evidence>
<dbReference type="Pfam" id="PF07228">
    <property type="entry name" value="SpoIIE"/>
    <property type="match status" value="1"/>
</dbReference>
<dbReference type="AlphaFoldDB" id="A0A8J3JE00"/>
<gene>
    <name evidence="3" type="ORF">Aru02nite_56310</name>
</gene>
<dbReference type="GO" id="GO:0004722">
    <property type="term" value="F:protein serine/threonine phosphatase activity"/>
    <property type="evidence" value="ECO:0007669"/>
    <property type="project" value="InterPro"/>
</dbReference>
<dbReference type="PROSITE" id="PS51746">
    <property type="entry name" value="PPM_2"/>
    <property type="match status" value="1"/>
</dbReference>
<evidence type="ECO:0000256" key="1">
    <source>
        <dbReference type="SAM" id="MobiDB-lite"/>
    </source>
</evidence>
<dbReference type="PANTHER" id="PTHR47992">
    <property type="entry name" value="PROTEIN PHOSPHATASE"/>
    <property type="match status" value="1"/>
</dbReference>
<dbReference type="SMART" id="SM00331">
    <property type="entry name" value="PP2C_SIG"/>
    <property type="match status" value="1"/>
</dbReference>
<feature type="region of interest" description="Disordered" evidence="1">
    <location>
        <begin position="450"/>
        <end position="516"/>
    </location>
</feature>
<dbReference type="InterPro" id="IPR001932">
    <property type="entry name" value="PPM-type_phosphatase-like_dom"/>
</dbReference>
<dbReference type="InterPro" id="IPR015655">
    <property type="entry name" value="PP2C"/>
</dbReference>
<dbReference type="EMBL" id="BOMB01000033">
    <property type="protein sequence ID" value="GID14742.1"/>
    <property type="molecule type" value="Genomic_DNA"/>
</dbReference>
<dbReference type="Gene3D" id="3.60.40.10">
    <property type="entry name" value="PPM-type phosphatase domain"/>
    <property type="match status" value="1"/>
</dbReference>
<dbReference type="Proteomes" id="UP000612808">
    <property type="component" value="Unassembled WGS sequence"/>
</dbReference>
<feature type="region of interest" description="Disordered" evidence="1">
    <location>
        <begin position="1"/>
        <end position="36"/>
    </location>
</feature>
<organism evidence="3 4">
    <name type="scientific">Actinocatenispora rupis</name>
    <dbReference type="NCBI Taxonomy" id="519421"/>
    <lineage>
        <taxon>Bacteria</taxon>
        <taxon>Bacillati</taxon>
        <taxon>Actinomycetota</taxon>
        <taxon>Actinomycetes</taxon>
        <taxon>Micromonosporales</taxon>
        <taxon>Micromonosporaceae</taxon>
        <taxon>Actinocatenispora</taxon>
    </lineage>
</organism>
<comment type="caution">
    <text evidence="3">The sequence shown here is derived from an EMBL/GenBank/DDBJ whole genome shotgun (WGS) entry which is preliminary data.</text>
</comment>
<sequence length="516" mass="52248">MWQRDSEVTANAGGTTGEDPGTVDGASGVSDVDAAGTGGEARVVDVSGGGPGVARVRAEVAAWAGGHGIGRPAVEVVDIPGGDPGSVGALSFGVRTGQGDRDYQQDSALTGAVAGVADGLGGGPAGDVASGLTVRELAEVAEGAGPADLLGGVAAAQGRLLAEAPVGSATTLVAGVVRDGVLTVVNVGDSRAYLVRAGESEARQLTVDQETADGLLTQALSGPGWDRTVVPQLVAVELAPGDTVLYVSDGVFQALPDGREALSPRELAALVTTDPQRTATAIHDAARERTAPTGMGDNVTVVAVRVGGHGETLDGLRGTVRVLPDGTADESGTPSPALDAVVRDSTPVAPAPPVAVPVSMYRSALVAAILRDVPDAAGTLFDFADERAMAHLVLGDPPNLRLSREYTVLSGLLDGPGPVDREALVRCHNRITWLERQFVRLALDVEAGWEPPAADNGADGRTVAPDTDGDRPADAQGGPRPSTSDGPGIGRRRLLNWYDVPLGDTDDPPDPSGTGR</sequence>
<accession>A0A8J3JE00</accession>
<keyword evidence="4" id="KW-1185">Reference proteome</keyword>
<dbReference type="SUPFAM" id="SSF81606">
    <property type="entry name" value="PP2C-like"/>
    <property type="match status" value="1"/>
</dbReference>
<feature type="domain" description="PPM-type phosphatase" evidence="2">
    <location>
        <begin position="91"/>
        <end position="306"/>
    </location>
</feature>
<evidence type="ECO:0000259" key="2">
    <source>
        <dbReference type="PROSITE" id="PS51746"/>
    </source>
</evidence>
<dbReference type="InterPro" id="IPR036457">
    <property type="entry name" value="PPM-type-like_dom_sf"/>
</dbReference>